<feature type="transmembrane region" description="Helical" evidence="2">
    <location>
        <begin position="347"/>
        <end position="367"/>
    </location>
</feature>
<feature type="transmembrane region" description="Helical" evidence="2">
    <location>
        <begin position="186"/>
        <end position="204"/>
    </location>
</feature>
<proteinExistence type="inferred from homology"/>
<dbReference type="GO" id="GO:0015297">
    <property type="term" value="F:antiporter activity"/>
    <property type="evidence" value="ECO:0007669"/>
    <property type="project" value="InterPro"/>
</dbReference>
<dbReference type="NCBIfam" id="TIGR00797">
    <property type="entry name" value="matE"/>
    <property type="match status" value="1"/>
</dbReference>
<feature type="transmembrane region" description="Helical" evidence="2">
    <location>
        <begin position="224"/>
        <end position="247"/>
    </location>
</feature>
<dbReference type="Pfam" id="PF01554">
    <property type="entry name" value="MatE"/>
    <property type="match status" value="2"/>
</dbReference>
<organism evidence="3">
    <name type="scientific">Mucochytrium quahogii</name>
    <dbReference type="NCBI Taxonomy" id="96639"/>
    <lineage>
        <taxon>Eukaryota</taxon>
        <taxon>Sar</taxon>
        <taxon>Stramenopiles</taxon>
        <taxon>Bigyra</taxon>
        <taxon>Labyrinthulomycetes</taxon>
        <taxon>Thraustochytrida</taxon>
        <taxon>Thraustochytriidae</taxon>
        <taxon>Mucochytrium</taxon>
    </lineage>
</organism>
<dbReference type="GO" id="GO:0042910">
    <property type="term" value="F:xenobiotic transmembrane transporter activity"/>
    <property type="evidence" value="ECO:0007669"/>
    <property type="project" value="InterPro"/>
</dbReference>
<keyword evidence="2" id="KW-0472">Membrane</keyword>
<feature type="transmembrane region" description="Helical" evidence="2">
    <location>
        <begin position="156"/>
        <end position="177"/>
    </location>
</feature>
<keyword evidence="2" id="KW-1133">Transmembrane helix</keyword>
<feature type="transmembrane region" description="Helical" evidence="2">
    <location>
        <begin position="387"/>
        <end position="409"/>
    </location>
</feature>
<name>A0A7S2SQK0_9STRA</name>
<keyword evidence="2" id="KW-0812">Transmembrane</keyword>
<protein>
    <submittedName>
        <fullName evidence="3">Uncharacterized protein</fullName>
    </submittedName>
</protein>
<dbReference type="PANTHER" id="PTHR11206">
    <property type="entry name" value="MULTIDRUG RESISTANCE PROTEIN"/>
    <property type="match status" value="1"/>
</dbReference>
<dbReference type="GO" id="GO:0016020">
    <property type="term" value="C:membrane"/>
    <property type="evidence" value="ECO:0007669"/>
    <property type="project" value="InterPro"/>
</dbReference>
<dbReference type="InterPro" id="IPR002528">
    <property type="entry name" value="MATE_fam"/>
</dbReference>
<gene>
    <name evidence="3" type="ORF">QSP1433_LOCUS16592</name>
</gene>
<evidence type="ECO:0000256" key="1">
    <source>
        <dbReference type="ARBA" id="ARBA00010199"/>
    </source>
</evidence>
<evidence type="ECO:0000313" key="3">
    <source>
        <dbReference type="EMBL" id="CAD9706121.1"/>
    </source>
</evidence>
<comment type="similarity">
    <text evidence="1">Belongs to the multi antimicrobial extrusion (MATE) (TC 2.A.66.1) family.</text>
</comment>
<evidence type="ECO:0000256" key="2">
    <source>
        <dbReference type="SAM" id="Phobius"/>
    </source>
</evidence>
<feature type="transmembrane region" description="Helical" evidence="2">
    <location>
        <begin position="416"/>
        <end position="438"/>
    </location>
</feature>
<feature type="transmembrane region" description="Helical" evidence="2">
    <location>
        <begin position="268"/>
        <end position="289"/>
    </location>
</feature>
<feature type="transmembrane region" description="Helical" evidence="2">
    <location>
        <begin position="301"/>
        <end position="326"/>
    </location>
</feature>
<dbReference type="EMBL" id="HBHK01026392">
    <property type="protein sequence ID" value="CAD9706121.1"/>
    <property type="molecule type" value="Transcribed_RNA"/>
</dbReference>
<accession>A0A7S2SQK0</accession>
<feature type="transmembrane region" description="Helical" evidence="2">
    <location>
        <begin position="113"/>
        <end position="136"/>
    </location>
</feature>
<dbReference type="AlphaFoldDB" id="A0A7S2SQK0"/>
<reference evidence="3" key="1">
    <citation type="submission" date="2021-01" db="EMBL/GenBank/DDBJ databases">
        <authorList>
            <person name="Corre E."/>
            <person name="Pelletier E."/>
            <person name="Niang G."/>
            <person name="Scheremetjew M."/>
            <person name="Finn R."/>
            <person name="Kale V."/>
            <person name="Holt S."/>
            <person name="Cochrane G."/>
            <person name="Meng A."/>
            <person name="Brown T."/>
            <person name="Cohen L."/>
        </authorList>
    </citation>
    <scope>NUCLEOTIDE SEQUENCE</scope>
    <source>
        <strain evidence="3">NY070348D</strain>
    </source>
</reference>
<sequence length="558" mass="62069">MEGGNIDADMEQVLLQTRDEHEDDGLIKLSFSEELRELSVLSAPVALSTLCRLLIINTDTAFVGNLGKDKLAASSFANTWNQFLSNVVYSPGYALNSLCSQAIGAKNFKLAGVWLQLALFVTSLIALPVLAGYLLTKPVVNLMVDDEARANNIPGMAQRFNVVSMLILFPMVLYMIIRQYFQAMQIVLPAMIVSGLTVAFNYLMNYVFVPEDGIVGWGLEGSPFATFLSMLFQLGCFVFWCVTLKQYHKPYWGGFTWEFLEPTRIRRFFKMVFPMAIGIVMENSGLQLITFSTGHIGTDNIAAHAILSSLWGILWAFYWGCGLALQVRVGSYLGKGNVHGARLVTKISMFLVVVICTVVGIGAWALRNPIAKLFTKDGAVIAIVEDSMYALCLDYFTACMALCAVNLLEAMAQNRILAFALSFGMWGVQVPCSLLFAYKVPYFADNGKQVQGIWFGQVCGEIFKIILLWGYIARLDWVKMCREAKERSEAAPAVDEGDVRLEHQLEEEDIHFAEEVRQIESNRRLNSFASGEMADTMACGSPSPFIGTRSPKFVRHIE</sequence>
<feature type="transmembrane region" description="Helical" evidence="2">
    <location>
        <begin position="453"/>
        <end position="472"/>
    </location>
</feature>